<sequence>MQIGPYSFETFCEKVTEFHGYIAPGVILGGFMVSVGQQFLPADAIYDVICESRKCLPDAVQLLTPCTIGNGWLKILDVGRFALVLYDKNSGAGVRVWVDAEKLGQWPMINDWFFQLTPKSLQNKTELLQQIQAAGTDILNSAKIQIAPEFLRQHKHQGILVCPQCHEPYPVEHGTTCKVCQGFRLPYTLHR</sequence>
<protein>
    <submittedName>
        <fullName evidence="3">Tungsten formylmethanofuran dehydrogenase subunit E</fullName>
    </submittedName>
</protein>
<dbReference type="eggNOG" id="COG2191">
    <property type="taxonomic scope" value="Bacteria"/>
</dbReference>
<proteinExistence type="predicted"/>
<reference evidence="3" key="1">
    <citation type="journal article" date="2015" name="PeerJ">
        <title>First genomic representation of candidate bacterial phylum KSB3 points to enhanced environmental sensing as a trigger of wastewater bulking.</title>
        <authorList>
            <person name="Sekiguchi Y."/>
            <person name="Ohashi A."/>
            <person name="Parks D.H."/>
            <person name="Yamauchi T."/>
            <person name="Tyson G.W."/>
            <person name="Hugenholtz P."/>
        </authorList>
    </citation>
    <scope>NUCLEOTIDE SEQUENCE [LARGE SCALE GENOMIC DNA]</scope>
</reference>
<organism evidence="3">
    <name type="scientific">Vecturithrix granuli</name>
    <dbReference type="NCBI Taxonomy" id="1499967"/>
    <lineage>
        <taxon>Bacteria</taxon>
        <taxon>Candidatus Moduliflexota</taxon>
        <taxon>Candidatus Vecturitrichia</taxon>
        <taxon>Candidatus Vecturitrichales</taxon>
        <taxon>Candidatus Vecturitrichaceae</taxon>
        <taxon>Candidatus Vecturithrix</taxon>
    </lineage>
</organism>
<dbReference type="Gene3D" id="3.30.1330.130">
    <property type="match status" value="1"/>
</dbReference>
<feature type="domain" description="Formylmethanofuran dehydrogenase subunit E" evidence="1">
    <location>
        <begin position="18"/>
        <end position="141"/>
    </location>
</feature>
<evidence type="ECO:0000313" key="3">
    <source>
        <dbReference type="EMBL" id="GAK54901.1"/>
    </source>
</evidence>
<keyword evidence="4" id="KW-1185">Reference proteome</keyword>
<feature type="domain" description="FmdE-like treble clef zinc finger" evidence="2">
    <location>
        <begin position="154"/>
        <end position="187"/>
    </location>
</feature>
<dbReference type="AlphaFoldDB" id="A0A0S6W5K2"/>
<dbReference type="HOGENOM" id="CLU_112307_0_0_0"/>
<dbReference type="PANTHER" id="PTHR39418">
    <property type="entry name" value="DEHYDROGENASE-RELATED"/>
    <property type="match status" value="1"/>
</dbReference>
<dbReference type="Pfam" id="PF23475">
    <property type="entry name" value="zf-Tbcl_FmdE"/>
    <property type="match status" value="1"/>
</dbReference>
<dbReference type="Proteomes" id="UP000030661">
    <property type="component" value="Unassembled WGS sequence"/>
</dbReference>
<dbReference type="InterPro" id="IPR057035">
    <property type="entry name" value="Znf-Tbcl_FmdE"/>
</dbReference>
<evidence type="ECO:0000313" key="4">
    <source>
        <dbReference type="Proteomes" id="UP000030661"/>
    </source>
</evidence>
<accession>A0A0S6W5K2</accession>
<gene>
    <name evidence="3" type="ORF">U27_01732</name>
</gene>
<dbReference type="InterPro" id="IPR053194">
    <property type="entry name" value="tRNA_methyltr_O"/>
</dbReference>
<dbReference type="SUPFAM" id="SSF143555">
    <property type="entry name" value="FwdE-like"/>
    <property type="match status" value="1"/>
</dbReference>
<dbReference type="STRING" id="1499967.U27_01732"/>
<dbReference type="InterPro" id="IPR003814">
    <property type="entry name" value="FmdEsu_dom"/>
</dbReference>
<dbReference type="EMBL" id="DF820463">
    <property type="protein sequence ID" value="GAK54901.1"/>
    <property type="molecule type" value="Genomic_DNA"/>
</dbReference>
<evidence type="ECO:0000259" key="2">
    <source>
        <dbReference type="Pfam" id="PF23475"/>
    </source>
</evidence>
<dbReference type="Pfam" id="PF02663">
    <property type="entry name" value="FmdE"/>
    <property type="match status" value="1"/>
</dbReference>
<name>A0A0S6W5K2_VECG1</name>
<dbReference type="Gene3D" id="3.30.60.80">
    <property type="match status" value="1"/>
</dbReference>
<dbReference type="PANTHER" id="PTHR39418:SF1">
    <property type="entry name" value="DEHYDROGENASE"/>
    <property type="match status" value="1"/>
</dbReference>
<evidence type="ECO:0000259" key="1">
    <source>
        <dbReference type="Pfam" id="PF02663"/>
    </source>
</evidence>